<evidence type="ECO:0000313" key="3">
    <source>
        <dbReference type="EMBL" id="OJJ95415.1"/>
    </source>
</evidence>
<dbReference type="AlphaFoldDB" id="A0A1L9WH24"/>
<evidence type="ECO:0000313" key="4">
    <source>
        <dbReference type="Proteomes" id="UP000184546"/>
    </source>
</evidence>
<keyword evidence="1" id="KW-0812">Transmembrane</keyword>
<evidence type="ECO:0008006" key="5">
    <source>
        <dbReference type="Google" id="ProtNLM"/>
    </source>
</evidence>
<dbReference type="VEuPathDB" id="FungiDB:ASPACDRAFT_64330"/>
<dbReference type="GeneID" id="30977808"/>
<dbReference type="EMBL" id="KV878989">
    <property type="protein sequence ID" value="OJJ95415.1"/>
    <property type="molecule type" value="Genomic_DNA"/>
</dbReference>
<dbReference type="RefSeq" id="XP_020051755.1">
    <property type="nucleotide sequence ID" value="XM_020203994.1"/>
</dbReference>
<gene>
    <name evidence="3" type="ORF">ASPACDRAFT_64330</name>
</gene>
<reference evidence="4" key="1">
    <citation type="journal article" date="2017" name="Genome Biol.">
        <title>Comparative genomics reveals high biological diversity and specific adaptations in the industrially and medically important fungal genus Aspergillus.</title>
        <authorList>
            <person name="de Vries R.P."/>
            <person name="Riley R."/>
            <person name="Wiebenga A."/>
            <person name="Aguilar-Osorio G."/>
            <person name="Amillis S."/>
            <person name="Uchima C.A."/>
            <person name="Anderluh G."/>
            <person name="Asadollahi M."/>
            <person name="Askin M."/>
            <person name="Barry K."/>
            <person name="Battaglia E."/>
            <person name="Bayram O."/>
            <person name="Benocci T."/>
            <person name="Braus-Stromeyer S.A."/>
            <person name="Caldana C."/>
            <person name="Canovas D."/>
            <person name="Cerqueira G.C."/>
            <person name="Chen F."/>
            <person name="Chen W."/>
            <person name="Choi C."/>
            <person name="Clum A."/>
            <person name="Dos Santos R.A."/>
            <person name="Damasio A.R."/>
            <person name="Diallinas G."/>
            <person name="Emri T."/>
            <person name="Fekete E."/>
            <person name="Flipphi M."/>
            <person name="Freyberg S."/>
            <person name="Gallo A."/>
            <person name="Gournas C."/>
            <person name="Habgood R."/>
            <person name="Hainaut M."/>
            <person name="Harispe M.L."/>
            <person name="Henrissat B."/>
            <person name="Hilden K.S."/>
            <person name="Hope R."/>
            <person name="Hossain A."/>
            <person name="Karabika E."/>
            <person name="Karaffa L."/>
            <person name="Karanyi Z."/>
            <person name="Krasevec N."/>
            <person name="Kuo A."/>
            <person name="Kusch H."/>
            <person name="LaButti K."/>
            <person name="Lagendijk E.L."/>
            <person name="Lapidus A."/>
            <person name="Levasseur A."/>
            <person name="Lindquist E."/>
            <person name="Lipzen A."/>
            <person name="Logrieco A.F."/>
            <person name="MacCabe A."/>
            <person name="Maekelae M.R."/>
            <person name="Malavazi I."/>
            <person name="Melin P."/>
            <person name="Meyer V."/>
            <person name="Mielnichuk N."/>
            <person name="Miskei M."/>
            <person name="Molnar A.P."/>
            <person name="Mule G."/>
            <person name="Ngan C.Y."/>
            <person name="Orejas M."/>
            <person name="Orosz E."/>
            <person name="Ouedraogo J.P."/>
            <person name="Overkamp K.M."/>
            <person name="Park H.-S."/>
            <person name="Perrone G."/>
            <person name="Piumi F."/>
            <person name="Punt P.J."/>
            <person name="Ram A.F."/>
            <person name="Ramon A."/>
            <person name="Rauscher S."/>
            <person name="Record E."/>
            <person name="Riano-Pachon D.M."/>
            <person name="Robert V."/>
            <person name="Roehrig J."/>
            <person name="Ruller R."/>
            <person name="Salamov A."/>
            <person name="Salih N.S."/>
            <person name="Samson R.A."/>
            <person name="Sandor E."/>
            <person name="Sanguinetti M."/>
            <person name="Schuetze T."/>
            <person name="Sepcic K."/>
            <person name="Shelest E."/>
            <person name="Sherlock G."/>
            <person name="Sophianopoulou V."/>
            <person name="Squina F.M."/>
            <person name="Sun H."/>
            <person name="Susca A."/>
            <person name="Todd R.B."/>
            <person name="Tsang A."/>
            <person name="Unkles S.E."/>
            <person name="van de Wiele N."/>
            <person name="van Rossen-Uffink D."/>
            <person name="Oliveira J.V."/>
            <person name="Vesth T.C."/>
            <person name="Visser J."/>
            <person name="Yu J.-H."/>
            <person name="Zhou M."/>
            <person name="Andersen M.R."/>
            <person name="Archer D.B."/>
            <person name="Baker S.E."/>
            <person name="Benoit I."/>
            <person name="Brakhage A.A."/>
            <person name="Braus G.H."/>
            <person name="Fischer R."/>
            <person name="Frisvad J.C."/>
            <person name="Goldman G.H."/>
            <person name="Houbraken J."/>
            <person name="Oakley B."/>
            <person name="Pocsi I."/>
            <person name="Scazzocchio C."/>
            <person name="Seiboth B."/>
            <person name="vanKuyk P.A."/>
            <person name="Wortman J."/>
            <person name="Dyer P.S."/>
            <person name="Grigoriev I.V."/>
        </authorList>
    </citation>
    <scope>NUCLEOTIDE SEQUENCE [LARGE SCALE GENOMIC DNA]</scope>
    <source>
        <strain evidence="4">ATCC 16872 / CBS 172.66 / WB 5094</strain>
    </source>
</reference>
<evidence type="ECO:0000256" key="2">
    <source>
        <dbReference type="SAM" id="SignalP"/>
    </source>
</evidence>
<protein>
    <recommendedName>
        <fullName evidence="5">Hydrophobin</fullName>
    </recommendedName>
</protein>
<keyword evidence="4" id="KW-1185">Reference proteome</keyword>
<feature type="transmembrane region" description="Helical" evidence="1">
    <location>
        <begin position="91"/>
        <end position="112"/>
    </location>
</feature>
<proteinExistence type="predicted"/>
<dbReference type="OrthoDB" id="10395593at2759"/>
<accession>A0A1L9WH24</accession>
<keyword evidence="1" id="KW-0472">Membrane</keyword>
<evidence type="ECO:0000256" key="1">
    <source>
        <dbReference type="SAM" id="Phobius"/>
    </source>
</evidence>
<feature type="signal peptide" evidence="2">
    <location>
        <begin position="1"/>
        <end position="26"/>
    </location>
</feature>
<feature type="chain" id="PRO_5012792836" description="Hydrophobin" evidence="2">
    <location>
        <begin position="27"/>
        <end position="118"/>
    </location>
</feature>
<sequence>MQLKTIFGVLALASLGLTSPTPDVEGFEERDLEERQLGDKKDYCCTGKIDTKDWVINVLWFQIKVAGVGTGCRLQNPSACYYPKVKCKSNFPLDLLLFFLGCLFLSLFVWPIRSSTIH</sequence>
<keyword evidence="2" id="KW-0732">Signal</keyword>
<organism evidence="3 4">
    <name type="scientific">Aspergillus aculeatus (strain ATCC 16872 / CBS 172.66 / WB 5094)</name>
    <dbReference type="NCBI Taxonomy" id="690307"/>
    <lineage>
        <taxon>Eukaryota</taxon>
        <taxon>Fungi</taxon>
        <taxon>Dikarya</taxon>
        <taxon>Ascomycota</taxon>
        <taxon>Pezizomycotina</taxon>
        <taxon>Eurotiomycetes</taxon>
        <taxon>Eurotiomycetidae</taxon>
        <taxon>Eurotiales</taxon>
        <taxon>Aspergillaceae</taxon>
        <taxon>Aspergillus</taxon>
        <taxon>Aspergillus subgen. Circumdati</taxon>
    </lineage>
</organism>
<name>A0A1L9WH24_ASPA1</name>
<dbReference type="Proteomes" id="UP000184546">
    <property type="component" value="Unassembled WGS sequence"/>
</dbReference>
<keyword evidence="1" id="KW-1133">Transmembrane helix</keyword>